<gene>
    <name evidence="8" type="ORF">JCM9157_3928</name>
</gene>
<dbReference type="InterPro" id="IPR050547">
    <property type="entry name" value="DEAD_box_RNA_helicases"/>
</dbReference>
<dbReference type="Pfam" id="PF00270">
    <property type="entry name" value="DEAD"/>
    <property type="match status" value="1"/>
</dbReference>
<keyword evidence="1" id="KW-0547">Nucleotide-binding</keyword>
<dbReference type="InterPro" id="IPR014014">
    <property type="entry name" value="RNA_helicase_DEAD_Q_motif"/>
</dbReference>
<feature type="domain" description="DEAD-box RNA helicase Q" evidence="7">
    <location>
        <begin position="3"/>
        <end position="31"/>
    </location>
</feature>
<evidence type="ECO:0000256" key="1">
    <source>
        <dbReference type="ARBA" id="ARBA00022741"/>
    </source>
</evidence>
<dbReference type="InterPro" id="IPR027417">
    <property type="entry name" value="P-loop_NTPase"/>
</dbReference>
<evidence type="ECO:0000256" key="5">
    <source>
        <dbReference type="PROSITE-ProRule" id="PRU00552"/>
    </source>
</evidence>
<reference evidence="8 9" key="1">
    <citation type="journal article" date="2014" name="Genome Announc.">
        <title>Draft Genome Sequences of Three Alkaliphilic Bacillus Strains, Bacillus wakoensis JCM 9140T, Bacillus akibai JCM 9157T, and Bacillus hemicellulosilyticus JCM 9152T.</title>
        <authorList>
            <person name="Yuki M."/>
            <person name="Oshima K."/>
            <person name="Suda W."/>
            <person name="Oshida Y."/>
            <person name="Kitamura K."/>
            <person name="Iida T."/>
            <person name="Hattori M."/>
            <person name="Ohkuma M."/>
        </authorList>
    </citation>
    <scope>NUCLEOTIDE SEQUENCE [LARGE SCALE GENOMIC DNA]</scope>
    <source>
        <strain evidence="8 9">JCM 9157</strain>
    </source>
</reference>
<sequence>MSETFSFDQLPSFLVEALKEQKIEQPTDIQIKMIPEALAGQNLIARSQTGTGKTLAYLLPALAKVNKENKNLQVVVLAPTQELAMQVVDVARSLTEKESIVIGSYIGGANINRQIEKLKKQKPQLAIGTPGRLLELLEQKKLKLHEVQVVAVDEADRMMAERPSWEATMQIAKRAGRDTQFLFVSATIPKDFSEQVADAAPFVVQLEAEGSLVNTEKVEHLFIRADERDKIDVARRLIHAENIEKGIVFVNQLDKVSETAEKFSYKASKHCHYLRINLSMKENMHYDRFKKVRLIFS</sequence>
<dbReference type="CDD" id="cd00268">
    <property type="entry name" value="DEADc"/>
    <property type="match status" value="1"/>
</dbReference>
<accession>W4QX54</accession>
<dbReference type="Proteomes" id="UP000018896">
    <property type="component" value="Unassembled WGS sequence"/>
</dbReference>
<dbReference type="GO" id="GO:0005840">
    <property type="term" value="C:ribosome"/>
    <property type="evidence" value="ECO:0007669"/>
    <property type="project" value="TreeGrafter"/>
</dbReference>
<dbReference type="SMART" id="SM00487">
    <property type="entry name" value="DEXDc"/>
    <property type="match status" value="1"/>
</dbReference>
<dbReference type="GO" id="GO:0005829">
    <property type="term" value="C:cytosol"/>
    <property type="evidence" value="ECO:0007669"/>
    <property type="project" value="TreeGrafter"/>
</dbReference>
<dbReference type="PANTHER" id="PTHR47963:SF7">
    <property type="entry name" value="ATP-DEPENDENT RNA HELICASE YFML-RELATED"/>
    <property type="match status" value="1"/>
</dbReference>
<keyword evidence="4" id="KW-0067">ATP-binding</keyword>
<dbReference type="InterPro" id="IPR044742">
    <property type="entry name" value="DEAD/DEAH_RhlB"/>
</dbReference>
<evidence type="ECO:0000259" key="7">
    <source>
        <dbReference type="PROSITE" id="PS51195"/>
    </source>
</evidence>
<dbReference type="SUPFAM" id="SSF52540">
    <property type="entry name" value="P-loop containing nucleoside triphosphate hydrolases"/>
    <property type="match status" value="1"/>
</dbReference>
<dbReference type="InterPro" id="IPR014001">
    <property type="entry name" value="Helicase_ATP-bd"/>
</dbReference>
<evidence type="ECO:0000313" key="9">
    <source>
        <dbReference type="Proteomes" id="UP000018896"/>
    </source>
</evidence>
<evidence type="ECO:0000256" key="4">
    <source>
        <dbReference type="ARBA" id="ARBA00022840"/>
    </source>
</evidence>
<keyword evidence="9" id="KW-1185">Reference proteome</keyword>
<dbReference type="PROSITE" id="PS51195">
    <property type="entry name" value="Q_MOTIF"/>
    <property type="match status" value="1"/>
</dbReference>
<feature type="short sequence motif" description="Q motif" evidence="5">
    <location>
        <begin position="3"/>
        <end position="31"/>
    </location>
</feature>
<name>W4QX54_HALA3</name>
<comment type="caution">
    <text evidence="8">The sequence shown here is derived from an EMBL/GenBank/DDBJ whole genome shotgun (WGS) entry which is preliminary data.</text>
</comment>
<evidence type="ECO:0000256" key="3">
    <source>
        <dbReference type="ARBA" id="ARBA00022806"/>
    </source>
</evidence>
<keyword evidence="2" id="KW-0378">Hydrolase</keyword>
<dbReference type="InterPro" id="IPR011545">
    <property type="entry name" value="DEAD/DEAH_box_helicase_dom"/>
</dbReference>
<dbReference type="GO" id="GO:0009409">
    <property type="term" value="P:response to cold"/>
    <property type="evidence" value="ECO:0007669"/>
    <property type="project" value="TreeGrafter"/>
</dbReference>
<protein>
    <submittedName>
        <fullName evidence="8">ATP-dependent RNA helicase YfmL</fullName>
    </submittedName>
</protein>
<dbReference type="STRING" id="1236973.JCM9157_3928"/>
<dbReference type="AlphaFoldDB" id="W4QX54"/>
<dbReference type="Gene3D" id="3.40.50.300">
    <property type="entry name" value="P-loop containing nucleotide triphosphate hydrolases"/>
    <property type="match status" value="2"/>
</dbReference>
<keyword evidence="3 8" id="KW-0347">Helicase</keyword>
<dbReference type="PROSITE" id="PS51192">
    <property type="entry name" value="HELICASE_ATP_BIND_1"/>
    <property type="match status" value="1"/>
</dbReference>
<dbReference type="GO" id="GO:0033592">
    <property type="term" value="F:RNA strand annealing activity"/>
    <property type="evidence" value="ECO:0007669"/>
    <property type="project" value="TreeGrafter"/>
</dbReference>
<evidence type="ECO:0000313" key="8">
    <source>
        <dbReference type="EMBL" id="GAE36715.1"/>
    </source>
</evidence>
<dbReference type="GO" id="GO:0016787">
    <property type="term" value="F:hydrolase activity"/>
    <property type="evidence" value="ECO:0007669"/>
    <property type="project" value="UniProtKB-KW"/>
</dbReference>
<evidence type="ECO:0000256" key="2">
    <source>
        <dbReference type="ARBA" id="ARBA00022801"/>
    </source>
</evidence>
<dbReference type="EMBL" id="BAUV01000041">
    <property type="protein sequence ID" value="GAE36715.1"/>
    <property type="molecule type" value="Genomic_DNA"/>
</dbReference>
<proteinExistence type="predicted"/>
<dbReference type="PANTHER" id="PTHR47963">
    <property type="entry name" value="DEAD-BOX ATP-DEPENDENT RNA HELICASE 47, MITOCHONDRIAL"/>
    <property type="match status" value="1"/>
</dbReference>
<evidence type="ECO:0000259" key="6">
    <source>
        <dbReference type="PROSITE" id="PS51192"/>
    </source>
</evidence>
<dbReference type="RefSeq" id="WP_235715045.1">
    <property type="nucleotide sequence ID" value="NZ_BAUV01000041.1"/>
</dbReference>
<dbReference type="GO" id="GO:0003724">
    <property type="term" value="F:RNA helicase activity"/>
    <property type="evidence" value="ECO:0007669"/>
    <property type="project" value="InterPro"/>
</dbReference>
<dbReference type="eggNOG" id="COG0513">
    <property type="taxonomic scope" value="Bacteria"/>
</dbReference>
<feature type="domain" description="Helicase ATP-binding" evidence="6">
    <location>
        <begin position="34"/>
        <end position="206"/>
    </location>
</feature>
<organism evidence="8 9">
    <name type="scientific">Halalkalibacter akibai (strain ATCC 43226 / DSM 21942 / CIP 109018 / JCM 9157 / 1139)</name>
    <name type="common">Bacillus akibai</name>
    <dbReference type="NCBI Taxonomy" id="1236973"/>
    <lineage>
        <taxon>Bacteria</taxon>
        <taxon>Bacillati</taxon>
        <taxon>Bacillota</taxon>
        <taxon>Bacilli</taxon>
        <taxon>Bacillales</taxon>
        <taxon>Bacillaceae</taxon>
        <taxon>Halalkalibacter</taxon>
    </lineage>
</organism>
<dbReference type="GO" id="GO:0005524">
    <property type="term" value="F:ATP binding"/>
    <property type="evidence" value="ECO:0007669"/>
    <property type="project" value="UniProtKB-KW"/>
</dbReference>